<dbReference type="EMBL" id="GBRH01244669">
    <property type="protein sequence ID" value="JAD53226.1"/>
    <property type="molecule type" value="Transcribed_RNA"/>
</dbReference>
<dbReference type="AlphaFoldDB" id="A0A0A9AQ28"/>
<protein>
    <submittedName>
        <fullName evidence="1">Uncharacterized protein</fullName>
    </submittedName>
</protein>
<name>A0A0A9AQ28_ARUDO</name>
<evidence type="ECO:0000313" key="1">
    <source>
        <dbReference type="EMBL" id="JAD53226.1"/>
    </source>
</evidence>
<reference evidence="1" key="1">
    <citation type="submission" date="2014-09" db="EMBL/GenBank/DDBJ databases">
        <authorList>
            <person name="Magalhaes I.L.F."/>
            <person name="Oliveira U."/>
            <person name="Santos F.R."/>
            <person name="Vidigal T.H.D.A."/>
            <person name="Brescovit A.D."/>
            <person name="Santos A.J."/>
        </authorList>
    </citation>
    <scope>NUCLEOTIDE SEQUENCE</scope>
    <source>
        <tissue evidence="1">Shoot tissue taken approximately 20 cm above the soil surface</tissue>
    </source>
</reference>
<proteinExistence type="predicted"/>
<accession>A0A0A9AQ28</accession>
<organism evidence="1">
    <name type="scientific">Arundo donax</name>
    <name type="common">Giant reed</name>
    <name type="synonym">Donax arundinaceus</name>
    <dbReference type="NCBI Taxonomy" id="35708"/>
    <lineage>
        <taxon>Eukaryota</taxon>
        <taxon>Viridiplantae</taxon>
        <taxon>Streptophyta</taxon>
        <taxon>Embryophyta</taxon>
        <taxon>Tracheophyta</taxon>
        <taxon>Spermatophyta</taxon>
        <taxon>Magnoliopsida</taxon>
        <taxon>Liliopsida</taxon>
        <taxon>Poales</taxon>
        <taxon>Poaceae</taxon>
        <taxon>PACMAD clade</taxon>
        <taxon>Arundinoideae</taxon>
        <taxon>Arundineae</taxon>
        <taxon>Arundo</taxon>
    </lineage>
</organism>
<sequence>MNQSGNHTTSVILVKHKSAQTCYTDSFKCQRNPSRGAQSCCPLCHSQKQNMHYLRVSSARNQGQKLCHYLYRPQTEHKYVGA</sequence>
<reference evidence="1" key="2">
    <citation type="journal article" date="2015" name="Data Brief">
        <title>Shoot transcriptome of the giant reed, Arundo donax.</title>
        <authorList>
            <person name="Barrero R.A."/>
            <person name="Guerrero F.D."/>
            <person name="Moolhuijzen P."/>
            <person name="Goolsby J.A."/>
            <person name="Tidwell J."/>
            <person name="Bellgard S.E."/>
            <person name="Bellgard M.I."/>
        </authorList>
    </citation>
    <scope>NUCLEOTIDE SEQUENCE</scope>
    <source>
        <tissue evidence="1">Shoot tissue taken approximately 20 cm above the soil surface</tissue>
    </source>
</reference>